<name>A0A834K197_VESPE</name>
<evidence type="ECO:0000313" key="1">
    <source>
        <dbReference type="EMBL" id="KAF7398263.1"/>
    </source>
</evidence>
<reference evidence="1" key="1">
    <citation type="journal article" date="2020" name="G3 (Bethesda)">
        <title>High-Quality Assemblies for Three Invasive Social Wasps from the &lt;i&gt;Vespula&lt;/i&gt; Genus.</title>
        <authorList>
            <person name="Harrop T.W.R."/>
            <person name="Guhlin J."/>
            <person name="McLaughlin G.M."/>
            <person name="Permina E."/>
            <person name="Stockwell P."/>
            <person name="Gilligan J."/>
            <person name="Le Lec M.F."/>
            <person name="Gruber M.A.M."/>
            <person name="Quinn O."/>
            <person name="Lovegrove M."/>
            <person name="Duncan E.J."/>
            <person name="Remnant E.J."/>
            <person name="Van Eeckhoven J."/>
            <person name="Graham B."/>
            <person name="Knapp R.A."/>
            <person name="Langford K.W."/>
            <person name="Kronenberg Z."/>
            <person name="Press M.O."/>
            <person name="Eacker S.M."/>
            <person name="Wilson-Rankin E.E."/>
            <person name="Purcell J."/>
            <person name="Lester P.J."/>
            <person name="Dearden P.K."/>
        </authorList>
    </citation>
    <scope>NUCLEOTIDE SEQUENCE</scope>
    <source>
        <strain evidence="1">Volc-1</strain>
    </source>
</reference>
<accession>A0A834K197</accession>
<dbReference type="Proteomes" id="UP000600918">
    <property type="component" value="Unassembled WGS sequence"/>
</dbReference>
<evidence type="ECO:0000313" key="2">
    <source>
        <dbReference type="Proteomes" id="UP000600918"/>
    </source>
</evidence>
<dbReference type="AlphaFoldDB" id="A0A834K197"/>
<comment type="caution">
    <text evidence="1">The sequence shown here is derived from an EMBL/GenBank/DDBJ whole genome shotgun (WGS) entry which is preliminary data.</text>
</comment>
<organism evidence="1 2">
    <name type="scientific">Vespula pensylvanica</name>
    <name type="common">Western yellow jacket</name>
    <name type="synonym">Wasp</name>
    <dbReference type="NCBI Taxonomy" id="30213"/>
    <lineage>
        <taxon>Eukaryota</taxon>
        <taxon>Metazoa</taxon>
        <taxon>Ecdysozoa</taxon>
        <taxon>Arthropoda</taxon>
        <taxon>Hexapoda</taxon>
        <taxon>Insecta</taxon>
        <taxon>Pterygota</taxon>
        <taxon>Neoptera</taxon>
        <taxon>Endopterygota</taxon>
        <taxon>Hymenoptera</taxon>
        <taxon>Apocrita</taxon>
        <taxon>Aculeata</taxon>
        <taxon>Vespoidea</taxon>
        <taxon>Vespidae</taxon>
        <taxon>Vespinae</taxon>
        <taxon>Vespula</taxon>
    </lineage>
</organism>
<dbReference type="EMBL" id="JACSDY010000019">
    <property type="protein sequence ID" value="KAF7398263.1"/>
    <property type="molecule type" value="Genomic_DNA"/>
</dbReference>
<sequence>MNDYQKLSSNQILRMMMVTAAFHAYALQQTRASSENGTKEEIEVVVRGGGGCGCRVEDGGVLRRLGWRRTWLAGAWF</sequence>
<gene>
    <name evidence="1" type="ORF">H0235_016271</name>
</gene>
<protein>
    <submittedName>
        <fullName evidence="1">Uncharacterized protein</fullName>
    </submittedName>
</protein>
<keyword evidence="2" id="KW-1185">Reference proteome</keyword>
<proteinExistence type="predicted"/>